<dbReference type="PANTHER" id="PTHR35867">
    <property type="entry name" value="PROTEIN RSEC"/>
    <property type="match status" value="1"/>
</dbReference>
<dbReference type="PIRSF" id="PIRSF004923">
    <property type="entry name" value="RseC"/>
    <property type="match status" value="1"/>
</dbReference>
<accession>A0A5D6WBE0</accession>
<comment type="caution">
    <text evidence="2">The sequence shown here is derived from an EMBL/GenBank/DDBJ whole genome shotgun (WGS) entry which is preliminary data.</text>
</comment>
<sequence length="138" mass="14961">MKQEEGLVVKVQDGLASIKVGRHAECSGCGACPSSRQVMVEAVNRIGAQPGQRVRFAMQEAHVLTGAFVVFVLPLLSAAVGAVLGWQLAIGIGEDYPFWAEAGAGFFFVLSLFTIRLFDRQVAKQQRMKPVIVEILDD</sequence>
<dbReference type="PANTHER" id="PTHR35867:SF1">
    <property type="entry name" value="PROTEIN RSEC"/>
    <property type="match status" value="1"/>
</dbReference>
<dbReference type="RefSeq" id="WP_149170961.1">
    <property type="nucleotide sequence ID" value="NZ_VTOY01000002.1"/>
</dbReference>
<dbReference type="Proteomes" id="UP000323646">
    <property type="component" value="Unassembled WGS sequence"/>
</dbReference>
<organism evidence="2 3">
    <name type="scientific">Selenomonas ruminis</name>
    <dbReference type="NCBI Taxonomy" id="2593411"/>
    <lineage>
        <taxon>Bacteria</taxon>
        <taxon>Bacillati</taxon>
        <taxon>Bacillota</taxon>
        <taxon>Negativicutes</taxon>
        <taxon>Selenomonadales</taxon>
        <taxon>Selenomonadaceae</taxon>
        <taxon>Selenomonas</taxon>
    </lineage>
</organism>
<protein>
    <submittedName>
        <fullName evidence="2">SoxR reducing system RseC family protein</fullName>
    </submittedName>
</protein>
<gene>
    <name evidence="2" type="ORF">FZ040_04845</name>
</gene>
<name>A0A5D6WBE0_9FIRM</name>
<keyword evidence="3" id="KW-1185">Reference proteome</keyword>
<evidence type="ECO:0000313" key="3">
    <source>
        <dbReference type="Proteomes" id="UP000323646"/>
    </source>
</evidence>
<feature type="transmembrane region" description="Helical" evidence="1">
    <location>
        <begin position="98"/>
        <end position="118"/>
    </location>
</feature>
<reference evidence="2 3" key="1">
    <citation type="submission" date="2019-08" db="EMBL/GenBank/DDBJ databases">
        <title>Selenomonas sp. mPRGC5 and Selenomonas sp. mPRGC8 isolated from ruminal fluid of dairy goat (Capra hircus).</title>
        <authorList>
            <person name="Poothong S."/>
            <person name="Nuengjamnong C."/>
            <person name="Tanasupawat S."/>
        </authorList>
    </citation>
    <scope>NUCLEOTIDE SEQUENCE [LARGE SCALE GENOMIC DNA]</scope>
    <source>
        <strain evidence="3">mPRGC5</strain>
    </source>
</reference>
<dbReference type="Pfam" id="PF04246">
    <property type="entry name" value="RseC_MucC"/>
    <property type="match status" value="1"/>
</dbReference>
<evidence type="ECO:0000313" key="2">
    <source>
        <dbReference type="EMBL" id="TYZ24048.1"/>
    </source>
</evidence>
<dbReference type="AlphaFoldDB" id="A0A5D6WBE0"/>
<proteinExistence type="predicted"/>
<evidence type="ECO:0000256" key="1">
    <source>
        <dbReference type="SAM" id="Phobius"/>
    </source>
</evidence>
<dbReference type="InterPro" id="IPR007359">
    <property type="entry name" value="SigmaE_reg_RseC_MucC"/>
</dbReference>
<dbReference type="InterPro" id="IPR026268">
    <property type="entry name" value="RseC"/>
</dbReference>
<keyword evidence="1" id="KW-0812">Transmembrane</keyword>
<dbReference type="EMBL" id="VTOY01000002">
    <property type="protein sequence ID" value="TYZ24048.1"/>
    <property type="molecule type" value="Genomic_DNA"/>
</dbReference>
<keyword evidence="1" id="KW-0472">Membrane</keyword>
<keyword evidence="1" id="KW-1133">Transmembrane helix</keyword>
<feature type="transmembrane region" description="Helical" evidence="1">
    <location>
        <begin position="63"/>
        <end position="86"/>
    </location>
</feature>
<dbReference type="OrthoDB" id="307768at2"/>